<keyword evidence="5 7" id="KW-1133">Transmembrane helix</keyword>
<reference evidence="9 10" key="1">
    <citation type="submission" date="2016-10" db="EMBL/GenBank/DDBJ databases">
        <authorList>
            <person name="de Groot N.N."/>
        </authorList>
    </citation>
    <scope>NUCLEOTIDE SEQUENCE [LARGE SCALE GENOMIC DNA]</scope>
    <source>
        <strain evidence="9 10">DSM 6059</strain>
    </source>
</reference>
<evidence type="ECO:0000256" key="5">
    <source>
        <dbReference type="ARBA" id="ARBA00022989"/>
    </source>
</evidence>
<gene>
    <name evidence="9" type="ORF">SAMN02745724_02286</name>
</gene>
<organism evidence="9 10">
    <name type="scientific">Pseudoalteromonas denitrificans DSM 6059</name>
    <dbReference type="NCBI Taxonomy" id="1123010"/>
    <lineage>
        <taxon>Bacteria</taxon>
        <taxon>Pseudomonadati</taxon>
        <taxon>Pseudomonadota</taxon>
        <taxon>Gammaproteobacteria</taxon>
        <taxon>Alteromonadales</taxon>
        <taxon>Pseudoalteromonadaceae</taxon>
        <taxon>Pseudoalteromonas</taxon>
    </lineage>
</organism>
<evidence type="ECO:0000256" key="1">
    <source>
        <dbReference type="ARBA" id="ARBA00004651"/>
    </source>
</evidence>
<feature type="transmembrane region" description="Helical" evidence="7">
    <location>
        <begin position="383"/>
        <end position="406"/>
    </location>
</feature>
<dbReference type="Pfam" id="PF07690">
    <property type="entry name" value="MFS_1"/>
    <property type="match status" value="1"/>
</dbReference>
<evidence type="ECO:0000256" key="7">
    <source>
        <dbReference type="SAM" id="Phobius"/>
    </source>
</evidence>
<dbReference type="InterPro" id="IPR018456">
    <property type="entry name" value="PTR2_symporter_CS"/>
</dbReference>
<feature type="transmembrane region" description="Helical" evidence="7">
    <location>
        <begin position="282"/>
        <end position="301"/>
    </location>
</feature>
<evidence type="ECO:0000256" key="2">
    <source>
        <dbReference type="ARBA" id="ARBA00022448"/>
    </source>
</evidence>
<name>A0A1I1L733_9GAMM</name>
<accession>A0A1I1L733</accession>
<dbReference type="GO" id="GO:0022857">
    <property type="term" value="F:transmembrane transporter activity"/>
    <property type="evidence" value="ECO:0007669"/>
    <property type="project" value="InterPro"/>
</dbReference>
<dbReference type="GO" id="GO:0005886">
    <property type="term" value="C:plasma membrane"/>
    <property type="evidence" value="ECO:0007669"/>
    <property type="project" value="UniProtKB-SubCell"/>
</dbReference>
<dbReference type="EMBL" id="FOLO01000015">
    <property type="protein sequence ID" value="SFC68887.1"/>
    <property type="molecule type" value="Genomic_DNA"/>
</dbReference>
<keyword evidence="4 7" id="KW-0812">Transmembrane</keyword>
<dbReference type="PROSITE" id="PS01023">
    <property type="entry name" value="PTR2_2"/>
    <property type="match status" value="1"/>
</dbReference>
<dbReference type="STRING" id="1123010.SAMN02745724_02286"/>
<evidence type="ECO:0000313" key="9">
    <source>
        <dbReference type="EMBL" id="SFC68887.1"/>
    </source>
</evidence>
<dbReference type="OrthoDB" id="9772725at2"/>
<evidence type="ECO:0000256" key="4">
    <source>
        <dbReference type="ARBA" id="ARBA00022692"/>
    </source>
</evidence>
<evidence type="ECO:0000259" key="8">
    <source>
        <dbReference type="PROSITE" id="PS50850"/>
    </source>
</evidence>
<feature type="transmembrane region" description="Helical" evidence="7">
    <location>
        <begin position="308"/>
        <end position="325"/>
    </location>
</feature>
<keyword evidence="6 7" id="KW-0472">Membrane</keyword>
<dbReference type="Gene3D" id="1.20.1250.20">
    <property type="entry name" value="MFS general substrate transporter like domains"/>
    <property type="match status" value="2"/>
</dbReference>
<evidence type="ECO:0000256" key="3">
    <source>
        <dbReference type="ARBA" id="ARBA00022475"/>
    </source>
</evidence>
<feature type="transmembrane region" description="Helical" evidence="7">
    <location>
        <begin position="245"/>
        <end position="262"/>
    </location>
</feature>
<feature type="transmembrane region" description="Helical" evidence="7">
    <location>
        <begin position="165"/>
        <end position="183"/>
    </location>
</feature>
<dbReference type="GO" id="GO:0006857">
    <property type="term" value="P:oligopeptide transport"/>
    <property type="evidence" value="ECO:0007669"/>
    <property type="project" value="InterPro"/>
</dbReference>
<feature type="transmembrane region" description="Helical" evidence="7">
    <location>
        <begin position="345"/>
        <end position="363"/>
    </location>
</feature>
<dbReference type="InterPro" id="IPR050171">
    <property type="entry name" value="MFS_Transporters"/>
</dbReference>
<feature type="transmembrane region" description="Helical" evidence="7">
    <location>
        <begin position="28"/>
        <end position="46"/>
    </location>
</feature>
<dbReference type="InterPro" id="IPR011701">
    <property type="entry name" value="MFS"/>
</dbReference>
<dbReference type="AlphaFoldDB" id="A0A1I1L733"/>
<keyword evidence="2" id="KW-0813">Transport</keyword>
<evidence type="ECO:0000256" key="6">
    <source>
        <dbReference type="ARBA" id="ARBA00023136"/>
    </source>
</evidence>
<comment type="subcellular location">
    <subcellularLocation>
        <location evidence="1">Cell membrane</location>
        <topology evidence="1">Multi-pass membrane protein</topology>
    </subcellularLocation>
</comment>
<dbReference type="Proteomes" id="UP000198862">
    <property type="component" value="Unassembled WGS sequence"/>
</dbReference>
<protein>
    <submittedName>
        <fullName evidence="9">Dipeptide/tripeptide permease</fullName>
    </submittedName>
</protein>
<feature type="transmembrane region" description="Helical" evidence="7">
    <location>
        <begin position="52"/>
        <end position="70"/>
    </location>
</feature>
<feature type="transmembrane region" description="Helical" evidence="7">
    <location>
        <begin position="128"/>
        <end position="153"/>
    </location>
</feature>
<feature type="transmembrane region" description="Helical" evidence="7">
    <location>
        <begin position="82"/>
        <end position="104"/>
    </location>
</feature>
<dbReference type="InterPro" id="IPR036259">
    <property type="entry name" value="MFS_trans_sf"/>
</dbReference>
<keyword evidence="3" id="KW-1003">Cell membrane</keyword>
<keyword evidence="10" id="KW-1185">Reference proteome</keyword>
<dbReference type="PROSITE" id="PS50850">
    <property type="entry name" value="MFS"/>
    <property type="match status" value="1"/>
</dbReference>
<feature type="transmembrane region" description="Helical" evidence="7">
    <location>
        <begin position="195"/>
        <end position="217"/>
    </location>
</feature>
<proteinExistence type="predicted"/>
<evidence type="ECO:0000313" key="10">
    <source>
        <dbReference type="Proteomes" id="UP000198862"/>
    </source>
</evidence>
<feature type="domain" description="Major facilitator superfamily (MFS) profile" evidence="8">
    <location>
        <begin position="1"/>
        <end position="458"/>
    </location>
</feature>
<dbReference type="PANTHER" id="PTHR23517:SF2">
    <property type="entry name" value="MULTIDRUG RESISTANCE PROTEIN MDTH"/>
    <property type="match status" value="1"/>
</dbReference>
<feature type="transmembrane region" description="Helical" evidence="7">
    <location>
        <begin position="431"/>
        <end position="453"/>
    </location>
</feature>
<dbReference type="InterPro" id="IPR020846">
    <property type="entry name" value="MFS_dom"/>
</dbReference>
<sequence length="470" mass="51326">MNNISSRMTLGFPKIFWIANSVELLERAAYYGVFIVITLYLSRILGFSDVEAAWLAGSFSAGLYFLPTFTGALADKIGFRKALLLAFGLLSIGYASLAIFPALLESQGLVEYGREAEYHGLLEADIRWAIIPILIVLMIGGSFIKAVITATVAKSTSAATRAKGFSIFYMMVNIGAFSGKTVVKPLRESMGDLGLINLNYFAASMTLIAFFSIFIFFKNAESNSDGKSMGEIWTALMKVLTNGRLITLILIITGFWMVQHQLYATMPKYVLRMAGEGASPSWYANVNPLIVFLSVGFVTSLMSKRSALFSMTVGMFIMPLSALLMASGNMLDGNVDLGFIKMHPIAAMMIIGIVFQGLAESFISPRFLEYFSLQAPKGEEGLYLGFSHLHSFLSSLLGFGLSGYLLEAYCPDPRTFESHDAWQAASSNAHYIWYVFAGIATVSAISLIIYGIVIKRLDAKTQESAALAAT</sequence>
<dbReference type="RefSeq" id="WP_091983765.1">
    <property type="nucleotide sequence ID" value="NZ_FOLO01000015.1"/>
</dbReference>
<dbReference type="PANTHER" id="PTHR23517">
    <property type="entry name" value="RESISTANCE PROTEIN MDTM, PUTATIVE-RELATED-RELATED"/>
    <property type="match status" value="1"/>
</dbReference>
<dbReference type="SUPFAM" id="SSF103473">
    <property type="entry name" value="MFS general substrate transporter"/>
    <property type="match status" value="1"/>
</dbReference>